<dbReference type="EMBL" id="KN824374">
    <property type="protein sequence ID" value="KIM21715.1"/>
    <property type="molecule type" value="Genomic_DNA"/>
</dbReference>
<feature type="repeat" description="WD" evidence="3">
    <location>
        <begin position="260"/>
        <end position="301"/>
    </location>
</feature>
<keyword evidence="1 3" id="KW-0853">WD repeat</keyword>
<feature type="repeat" description="WD" evidence="3">
    <location>
        <begin position="91"/>
        <end position="132"/>
    </location>
</feature>
<dbReference type="AlphaFoldDB" id="A0A0C3AAR2"/>
<keyword evidence="5" id="KW-1185">Reference proteome</keyword>
<dbReference type="Proteomes" id="UP000054097">
    <property type="component" value="Unassembled WGS sequence"/>
</dbReference>
<dbReference type="PROSITE" id="PS50082">
    <property type="entry name" value="WD_REPEATS_2"/>
    <property type="match status" value="4"/>
</dbReference>
<name>A0A0C3AAR2_SERVB</name>
<protein>
    <submittedName>
        <fullName evidence="4">Uncharacterized protein</fullName>
    </submittedName>
</protein>
<dbReference type="InterPro" id="IPR036322">
    <property type="entry name" value="WD40_repeat_dom_sf"/>
</dbReference>
<dbReference type="InterPro" id="IPR015943">
    <property type="entry name" value="WD40/YVTN_repeat-like_dom_sf"/>
</dbReference>
<proteinExistence type="predicted"/>
<evidence type="ECO:0000256" key="2">
    <source>
        <dbReference type="ARBA" id="ARBA00022737"/>
    </source>
</evidence>
<gene>
    <name evidence="4" type="ORF">M408DRAFT_80167</name>
</gene>
<organism evidence="4 5">
    <name type="scientific">Serendipita vermifera MAFF 305830</name>
    <dbReference type="NCBI Taxonomy" id="933852"/>
    <lineage>
        <taxon>Eukaryota</taxon>
        <taxon>Fungi</taxon>
        <taxon>Dikarya</taxon>
        <taxon>Basidiomycota</taxon>
        <taxon>Agaricomycotina</taxon>
        <taxon>Agaricomycetes</taxon>
        <taxon>Sebacinales</taxon>
        <taxon>Serendipitaceae</taxon>
        <taxon>Serendipita</taxon>
    </lineage>
</organism>
<dbReference type="Gene3D" id="2.130.10.10">
    <property type="entry name" value="YVTN repeat-like/Quinoprotein amine dehydrogenase"/>
    <property type="match status" value="2"/>
</dbReference>
<dbReference type="PROSITE" id="PS50294">
    <property type="entry name" value="WD_REPEATS_REGION"/>
    <property type="match status" value="4"/>
</dbReference>
<reference evidence="4 5" key="1">
    <citation type="submission" date="2014-04" db="EMBL/GenBank/DDBJ databases">
        <authorList>
            <consortium name="DOE Joint Genome Institute"/>
            <person name="Kuo A."/>
            <person name="Zuccaro A."/>
            <person name="Kohler A."/>
            <person name="Nagy L.G."/>
            <person name="Floudas D."/>
            <person name="Copeland A."/>
            <person name="Barry K.W."/>
            <person name="Cichocki N."/>
            <person name="Veneault-Fourrey C."/>
            <person name="LaButti K."/>
            <person name="Lindquist E.A."/>
            <person name="Lipzen A."/>
            <person name="Lundell T."/>
            <person name="Morin E."/>
            <person name="Murat C."/>
            <person name="Sun H."/>
            <person name="Tunlid A."/>
            <person name="Henrissat B."/>
            <person name="Grigoriev I.V."/>
            <person name="Hibbett D.S."/>
            <person name="Martin F."/>
            <person name="Nordberg H.P."/>
            <person name="Cantor M.N."/>
            <person name="Hua S.X."/>
        </authorList>
    </citation>
    <scope>NUCLEOTIDE SEQUENCE [LARGE SCALE GENOMIC DNA]</scope>
    <source>
        <strain evidence="4 5">MAFF 305830</strain>
    </source>
</reference>
<feature type="repeat" description="WD" evidence="3">
    <location>
        <begin position="217"/>
        <end position="258"/>
    </location>
</feature>
<dbReference type="PRINTS" id="PR00320">
    <property type="entry name" value="GPROTEINBRPT"/>
</dbReference>
<accession>A0A0C3AAR2</accession>
<dbReference type="PANTHER" id="PTHR19879:SF9">
    <property type="entry name" value="TRANSCRIPTION INITIATION FACTOR TFIID SUBUNIT 5"/>
    <property type="match status" value="1"/>
</dbReference>
<reference evidence="5" key="2">
    <citation type="submission" date="2015-01" db="EMBL/GenBank/DDBJ databases">
        <title>Evolutionary Origins and Diversification of the Mycorrhizal Mutualists.</title>
        <authorList>
            <consortium name="DOE Joint Genome Institute"/>
            <consortium name="Mycorrhizal Genomics Consortium"/>
            <person name="Kohler A."/>
            <person name="Kuo A."/>
            <person name="Nagy L.G."/>
            <person name="Floudas D."/>
            <person name="Copeland A."/>
            <person name="Barry K.W."/>
            <person name="Cichocki N."/>
            <person name="Veneault-Fourrey C."/>
            <person name="LaButti K."/>
            <person name="Lindquist E.A."/>
            <person name="Lipzen A."/>
            <person name="Lundell T."/>
            <person name="Morin E."/>
            <person name="Murat C."/>
            <person name="Riley R."/>
            <person name="Ohm R."/>
            <person name="Sun H."/>
            <person name="Tunlid A."/>
            <person name="Henrissat B."/>
            <person name="Grigoriev I.V."/>
            <person name="Hibbett D.S."/>
            <person name="Martin F."/>
        </authorList>
    </citation>
    <scope>NUCLEOTIDE SEQUENCE [LARGE SCALE GENOMIC DNA]</scope>
    <source>
        <strain evidence="5">MAFF 305830</strain>
    </source>
</reference>
<dbReference type="SUPFAM" id="SSF50978">
    <property type="entry name" value="WD40 repeat-like"/>
    <property type="match status" value="1"/>
</dbReference>
<dbReference type="STRING" id="933852.A0A0C3AAR2"/>
<evidence type="ECO:0000313" key="5">
    <source>
        <dbReference type="Proteomes" id="UP000054097"/>
    </source>
</evidence>
<dbReference type="InterPro" id="IPR019775">
    <property type="entry name" value="WD40_repeat_CS"/>
</dbReference>
<feature type="repeat" description="WD" evidence="3">
    <location>
        <begin position="48"/>
        <end position="89"/>
    </location>
</feature>
<dbReference type="InterPro" id="IPR020472">
    <property type="entry name" value="WD40_PAC1"/>
</dbReference>
<sequence>MCHSAGFCSCIFRRAPQEKSIRRSWSGANNPVQEVITEAYLIFGGDISGAHEYQVRSVAFSSDGRRVVSGSNDKTVRIWDAETGELVAGPFVGHSESVNCVAFSFDGRRVASGSDDMTVRIWEVKPVTQVLKSLQNTALSVVLLPDDRRIVPRHNSKICHIWNDGEDDGEDIAKRLDWARNAISSVALSPDGKRVVSALKMVRIWDAETGKLIVGPLKGHGDWVNSVAFSPDNTRIASGSDDATVRIWDAQTGDLVMQLSHDYENGVVSVAFSPDGRRVVSGTSDEMVRVWNVETGRHIFNYQSSAGLYPLMFIFKPRYRYIRPGHA</sequence>
<dbReference type="Pfam" id="PF00400">
    <property type="entry name" value="WD40"/>
    <property type="match status" value="5"/>
</dbReference>
<dbReference type="PROSITE" id="PS00678">
    <property type="entry name" value="WD_REPEATS_1"/>
    <property type="match status" value="4"/>
</dbReference>
<dbReference type="InterPro" id="IPR001680">
    <property type="entry name" value="WD40_rpt"/>
</dbReference>
<dbReference type="CDD" id="cd00200">
    <property type="entry name" value="WD40"/>
    <property type="match status" value="1"/>
</dbReference>
<evidence type="ECO:0000256" key="3">
    <source>
        <dbReference type="PROSITE-ProRule" id="PRU00221"/>
    </source>
</evidence>
<dbReference type="HOGENOM" id="CLU_850376_0_0_1"/>
<dbReference type="OrthoDB" id="538223at2759"/>
<dbReference type="PANTHER" id="PTHR19879">
    <property type="entry name" value="TRANSCRIPTION INITIATION FACTOR TFIID"/>
    <property type="match status" value="1"/>
</dbReference>
<keyword evidence="2" id="KW-0677">Repeat</keyword>
<evidence type="ECO:0000256" key="1">
    <source>
        <dbReference type="ARBA" id="ARBA00022574"/>
    </source>
</evidence>
<dbReference type="SMART" id="SM00320">
    <property type="entry name" value="WD40"/>
    <property type="match status" value="5"/>
</dbReference>
<evidence type="ECO:0000313" key="4">
    <source>
        <dbReference type="EMBL" id="KIM21715.1"/>
    </source>
</evidence>